<keyword evidence="1" id="KW-0472">Membrane</keyword>
<dbReference type="PANTHER" id="PTHR14969">
    <property type="entry name" value="SPHINGOSINE-1-PHOSPHATE PHOSPHOHYDROLASE"/>
    <property type="match status" value="1"/>
</dbReference>
<evidence type="ECO:0000313" key="3">
    <source>
        <dbReference type="EMBL" id="OVE83153.1"/>
    </source>
</evidence>
<feature type="transmembrane region" description="Helical" evidence="1">
    <location>
        <begin position="183"/>
        <end position="200"/>
    </location>
</feature>
<feature type="transmembrane region" description="Helical" evidence="1">
    <location>
        <begin position="158"/>
        <end position="176"/>
    </location>
</feature>
<dbReference type="Gene3D" id="1.20.144.10">
    <property type="entry name" value="Phosphatidic acid phosphatase type 2/haloperoxidase"/>
    <property type="match status" value="1"/>
</dbReference>
<dbReference type="Proteomes" id="UP000196084">
    <property type="component" value="Unassembled WGS sequence"/>
</dbReference>
<dbReference type="AlphaFoldDB" id="A0A202E4E1"/>
<dbReference type="SMART" id="SM00014">
    <property type="entry name" value="acidPPc"/>
    <property type="match status" value="1"/>
</dbReference>
<evidence type="ECO:0000313" key="4">
    <source>
        <dbReference type="Proteomes" id="UP000196084"/>
    </source>
</evidence>
<dbReference type="InterPro" id="IPR000326">
    <property type="entry name" value="PAP2/HPO"/>
</dbReference>
<dbReference type="RefSeq" id="WP_054862389.1">
    <property type="nucleotide sequence ID" value="NZ_MWPH01000004.1"/>
</dbReference>
<name>A0A202E4E1_9EURY</name>
<proteinExistence type="predicted"/>
<evidence type="ECO:0000256" key="1">
    <source>
        <dbReference type="SAM" id="Phobius"/>
    </source>
</evidence>
<protein>
    <submittedName>
        <fullName evidence="3">PA-phosphatase</fullName>
    </submittedName>
</protein>
<feature type="transmembrane region" description="Helical" evidence="1">
    <location>
        <begin position="33"/>
        <end position="51"/>
    </location>
</feature>
<evidence type="ECO:0000259" key="2">
    <source>
        <dbReference type="SMART" id="SM00014"/>
    </source>
</evidence>
<dbReference type="SUPFAM" id="SSF48317">
    <property type="entry name" value="Acid phosphatase/Vanadium-dependent haloperoxidase"/>
    <property type="match status" value="1"/>
</dbReference>
<dbReference type="OrthoDB" id="10182at2157"/>
<feature type="transmembrane region" description="Helical" evidence="1">
    <location>
        <begin position="63"/>
        <end position="84"/>
    </location>
</feature>
<dbReference type="PANTHER" id="PTHR14969:SF13">
    <property type="entry name" value="AT30094P"/>
    <property type="match status" value="1"/>
</dbReference>
<dbReference type="Pfam" id="PF01569">
    <property type="entry name" value="PAP2"/>
    <property type="match status" value="1"/>
</dbReference>
<feature type="domain" description="Phosphatidic acid phosphatase type 2/haloperoxidase" evidence="2">
    <location>
        <begin position="63"/>
        <end position="173"/>
    </location>
</feature>
<keyword evidence="1" id="KW-1133">Transmembrane helix</keyword>
<reference evidence="3 4" key="1">
    <citation type="submission" date="2017-02" db="EMBL/GenBank/DDBJ databases">
        <title>Natronthermophilus aegyptiacus gen. nov.,sp. nov., an aerobic, extremely halophilic alkalithermophilic archaeon isolated from the athalassohaline Wadi An Natrun, Egypt.</title>
        <authorList>
            <person name="Zhao B."/>
        </authorList>
    </citation>
    <scope>NUCLEOTIDE SEQUENCE [LARGE SCALE GENOMIC DNA]</scope>
    <source>
        <strain evidence="3 4">CGMCC 1.3597</strain>
    </source>
</reference>
<keyword evidence="4" id="KW-1185">Reference proteome</keyword>
<comment type="caution">
    <text evidence="3">The sequence shown here is derived from an EMBL/GenBank/DDBJ whole genome shotgun (WGS) entry which is preliminary data.</text>
</comment>
<gene>
    <name evidence="3" type="ORF">B2G88_17235</name>
</gene>
<keyword evidence="1" id="KW-0812">Transmembrane</keyword>
<organism evidence="3 4">
    <name type="scientific">Natronolimnobius baerhuensis</name>
    <dbReference type="NCBI Taxonomy" id="253108"/>
    <lineage>
        <taxon>Archaea</taxon>
        <taxon>Methanobacteriati</taxon>
        <taxon>Methanobacteriota</taxon>
        <taxon>Stenosarchaea group</taxon>
        <taxon>Halobacteria</taxon>
        <taxon>Halobacteriales</taxon>
        <taxon>Natrialbaceae</taxon>
        <taxon>Natronolimnobius</taxon>
    </lineage>
</organism>
<sequence>MDRSLGVTEFIRTHLPEWVVPIAELTAMLGDEVLVVGVLAVLAGVDAYRSARCGRGQLITDQTAFVLAIVLGGLAFTLILKTAFGLPRPPTELQAVPRGGDGFPSGHTMAATLLWTALALWGLRGRLTRRTRVAIAGAIIALVSVSRLILGVHYLVDVVASVIFGVGFLLIGARLTDTEPTKAFAGAAALGALALVVAGISTDGVLAFAGCLGGATTWWVISRPAVQNRWAAVVQ</sequence>
<accession>A0A202E4E1</accession>
<dbReference type="InterPro" id="IPR036938">
    <property type="entry name" value="PAP2/HPO_sf"/>
</dbReference>
<feature type="transmembrane region" description="Helical" evidence="1">
    <location>
        <begin position="104"/>
        <end position="121"/>
    </location>
</feature>
<feature type="transmembrane region" description="Helical" evidence="1">
    <location>
        <begin position="206"/>
        <end position="226"/>
    </location>
</feature>
<dbReference type="EMBL" id="MWPH01000004">
    <property type="protein sequence ID" value="OVE83153.1"/>
    <property type="molecule type" value="Genomic_DNA"/>
</dbReference>
<feature type="transmembrane region" description="Helical" evidence="1">
    <location>
        <begin position="133"/>
        <end position="152"/>
    </location>
</feature>